<dbReference type="EMBL" id="MBTF01000001">
    <property type="protein sequence ID" value="OOQ62067.1"/>
    <property type="molecule type" value="Genomic_DNA"/>
</dbReference>
<reference evidence="1 2" key="1">
    <citation type="submission" date="2016-07" db="EMBL/GenBank/DDBJ databases">
        <title>Genomic analysis of zinc-resistant bacterium Mucilaginibacter pedocola TBZ30.</title>
        <authorList>
            <person name="Huang J."/>
            <person name="Tang J."/>
        </authorList>
    </citation>
    <scope>NUCLEOTIDE SEQUENCE [LARGE SCALE GENOMIC DNA]</scope>
    <source>
        <strain evidence="1 2">TBZ30</strain>
    </source>
</reference>
<comment type="caution">
    <text evidence="1">The sequence shown here is derived from an EMBL/GenBank/DDBJ whole genome shotgun (WGS) entry which is preliminary data.</text>
</comment>
<evidence type="ECO:0008006" key="3">
    <source>
        <dbReference type="Google" id="ProtNLM"/>
    </source>
</evidence>
<dbReference type="AlphaFoldDB" id="A0A1S9PMA0"/>
<proteinExistence type="predicted"/>
<evidence type="ECO:0000313" key="2">
    <source>
        <dbReference type="Proteomes" id="UP000189739"/>
    </source>
</evidence>
<evidence type="ECO:0000313" key="1">
    <source>
        <dbReference type="EMBL" id="OOQ62067.1"/>
    </source>
</evidence>
<sequence>MAALLIATQFAKAQTEKGNQTLGLNFQFQRSTNTSSYIDPVSNAFSVQDQKFTNFYIGPIYSYFIADNLDLGASAQYGSTRSTIGALAGEQKQVNEGFSGTVFLRKYFMYQNKFGLRAGPYAFYGHSKSDFTQSNNSVYDQKTTGNSYGGGINAELLFYPSKQLGVSLSLANLNYTHSDSKNNNGATGKSSGDSFNASFINSGLGLSVFYTIGH</sequence>
<dbReference type="Proteomes" id="UP000189739">
    <property type="component" value="Unassembled WGS sequence"/>
</dbReference>
<gene>
    <name evidence="1" type="ORF">BC343_03180</name>
</gene>
<keyword evidence="2" id="KW-1185">Reference proteome</keyword>
<accession>A0A1S9PMA0</accession>
<dbReference type="STRING" id="1792845.BC343_03180"/>
<organism evidence="1 2">
    <name type="scientific">Mucilaginibacter pedocola</name>
    <dbReference type="NCBI Taxonomy" id="1792845"/>
    <lineage>
        <taxon>Bacteria</taxon>
        <taxon>Pseudomonadati</taxon>
        <taxon>Bacteroidota</taxon>
        <taxon>Sphingobacteriia</taxon>
        <taxon>Sphingobacteriales</taxon>
        <taxon>Sphingobacteriaceae</taxon>
        <taxon>Mucilaginibacter</taxon>
    </lineage>
</organism>
<protein>
    <recommendedName>
        <fullName evidence="3">Outer membrane protein beta-barrel domain-containing protein</fullName>
    </recommendedName>
</protein>
<name>A0A1S9PMA0_9SPHI</name>